<proteinExistence type="predicted"/>
<dbReference type="Gene3D" id="2.30.40.10">
    <property type="entry name" value="Urease, subunit C, domain 1"/>
    <property type="match status" value="1"/>
</dbReference>
<dbReference type="EMBL" id="CP104694">
    <property type="protein sequence ID" value="UXI67358.1"/>
    <property type="molecule type" value="Genomic_DNA"/>
</dbReference>
<dbReference type="InterPro" id="IPR051781">
    <property type="entry name" value="Metallo-dep_Hydrolase"/>
</dbReference>
<evidence type="ECO:0000256" key="1">
    <source>
        <dbReference type="SAM" id="SignalP"/>
    </source>
</evidence>
<keyword evidence="4" id="KW-1185">Reference proteome</keyword>
<gene>
    <name evidence="3" type="ORF">N4264_21875</name>
</gene>
<evidence type="ECO:0000313" key="3">
    <source>
        <dbReference type="EMBL" id="UXI67358.1"/>
    </source>
</evidence>
<evidence type="ECO:0000259" key="2">
    <source>
        <dbReference type="Pfam" id="PF01979"/>
    </source>
</evidence>
<reference evidence="3" key="1">
    <citation type="submission" date="2022-09" db="EMBL/GenBank/DDBJ databases">
        <title>Tahibacter sp. nov., isolated from a fresh water.</title>
        <authorList>
            <person name="Baek J.H."/>
            <person name="Lee J.K."/>
            <person name="Kim J.M."/>
            <person name="Jeon C.O."/>
        </authorList>
    </citation>
    <scope>NUCLEOTIDE SEQUENCE</scope>
    <source>
        <strain evidence="3">W38</strain>
    </source>
</reference>
<dbReference type="InterPro" id="IPR032466">
    <property type="entry name" value="Metal_Hydrolase"/>
</dbReference>
<keyword evidence="1" id="KW-0732">Signal</keyword>
<dbReference type="RefSeq" id="WP_261694333.1">
    <property type="nucleotide sequence ID" value="NZ_CP104694.1"/>
</dbReference>
<dbReference type="PANTHER" id="PTHR43135:SF3">
    <property type="entry name" value="ALPHA-D-RIBOSE 1-METHYLPHOSPHONATE 5-TRIPHOSPHATE DIPHOSPHATASE"/>
    <property type="match status" value="1"/>
</dbReference>
<dbReference type="InterPro" id="IPR006680">
    <property type="entry name" value="Amidohydro-rel"/>
</dbReference>
<dbReference type="InterPro" id="IPR011059">
    <property type="entry name" value="Metal-dep_hydrolase_composite"/>
</dbReference>
<protein>
    <submittedName>
        <fullName evidence="3">Amidohydrolase family protein</fullName>
    </submittedName>
</protein>
<dbReference type="PANTHER" id="PTHR43135">
    <property type="entry name" value="ALPHA-D-RIBOSE 1-METHYLPHOSPHONATE 5-TRIPHOSPHATE DIPHOSPHATASE"/>
    <property type="match status" value="1"/>
</dbReference>
<accession>A0ABY6BBB9</accession>
<dbReference type="Pfam" id="PF01979">
    <property type="entry name" value="Amidohydro_1"/>
    <property type="match status" value="1"/>
</dbReference>
<name>A0ABY6BBB9_9GAMM</name>
<sequence>MKYLMPLLVLLGAVAAQAADKPVVLVGGDVYTVSHGVIPRGELLIVDGKIAAVGARVEAPAGAERIDVTGKRVYPGYIAANSTIGLTEVEAVRATVDLAETGAINPNARALVAVDADSKLIPVARSNGVLSVLVVPQPSDEGLLSGQSSLVQLDGWTWESMTIKDPVGVHLSWPQSRMPTWMPQQAQEKAAEAVKTKLAAIEQAFRDARAYQAARASDPKTRTDVRWEAMLPVLEGSRPLFIHADDAVQIRDALDFAKKENLRIVLVGAFDAWRFAATLKARDIPVILGSSHNLPMRRWEAYDTVFAAAGKLAEAGVRLAIANDAGSASNERNLPFQAATYAAFGLGAEKALRAITLGPAEILGVADRLGSLDVGKDATLFVANGDALENATQVERAWIRGHEIDMANSQTRLYDKYRGKYEGKAKQ</sequence>
<dbReference type="Gene3D" id="3.20.20.140">
    <property type="entry name" value="Metal-dependent hydrolases"/>
    <property type="match status" value="1"/>
</dbReference>
<dbReference type="SUPFAM" id="SSF51338">
    <property type="entry name" value="Composite domain of metallo-dependent hydrolases"/>
    <property type="match status" value="1"/>
</dbReference>
<dbReference type="Proteomes" id="UP001064632">
    <property type="component" value="Chromosome"/>
</dbReference>
<organism evidence="3 4">
    <name type="scientific">Tahibacter amnicola</name>
    <dbReference type="NCBI Taxonomy" id="2976241"/>
    <lineage>
        <taxon>Bacteria</taxon>
        <taxon>Pseudomonadati</taxon>
        <taxon>Pseudomonadota</taxon>
        <taxon>Gammaproteobacteria</taxon>
        <taxon>Lysobacterales</taxon>
        <taxon>Rhodanobacteraceae</taxon>
        <taxon>Tahibacter</taxon>
    </lineage>
</organism>
<evidence type="ECO:0000313" key="4">
    <source>
        <dbReference type="Proteomes" id="UP001064632"/>
    </source>
</evidence>
<feature type="signal peptide" evidence="1">
    <location>
        <begin position="1"/>
        <end position="18"/>
    </location>
</feature>
<feature type="domain" description="Amidohydrolase-related" evidence="2">
    <location>
        <begin position="307"/>
        <end position="395"/>
    </location>
</feature>
<dbReference type="SUPFAM" id="SSF51556">
    <property type="entry name" value="Metallo-dependent hydrolases"/>
    <property type="match status" value="1"/>
</dbReference>
<feature type="chain" id="PRO_5046172322" evidence="1">
    <location>
        <begin position="19"/>
        <end position="427"/>
    </location>
</feature>